<sequence length="104" mass="11457">MNTEITTTARQIQRDAKDGTPDTNRWYSRDGQLLEVTEADMFHAEGTPAHLTDAIVIAAGAHTQRAIQDRLDAYDAGYRGLEIALQAGLAQQERDAEAEMAAQR</sequence>
<accession>A0A6N7W7K0</accession>
<evidence type="ECO:0000313" key="3">
    <source>
        <dbReference type="Proteomes" id="UP000470875"/>
    </source>
</evidence>
<proteinExistence type="predicted"/>
<gene>
    <name evidence="2" type="ORF">FYJ24_06790</name>
</gene>
<dbReference type="Proteomes" id="UP000470875">
    <property type="component" value="Unassembled WGS sequence"/>
</dbReference>
<keyword evidence="3" id="KW-1185">Reference proteome</keyword>
<feature type="region of interest" description="Disordered" evidence="1">
    <location>
        <begin position="1"/>
        <end position="26"/>
    </location>
</feature>
<evidence type="ECO:0000313" key="2">
    <source>
        <dbReference type="EMBL" id="MSS84473.1"/>
    </source>
</evidence>
<comment type="caution">
    <text evidence="2">The sequence shown here is derived from an EMBL/GenBank/DDBJ whole genome shotgun (WGS) entry which is preliminary data.</text>
</comment>
<dbReference type="RefSeq" id="WP_154544853.1">
    <property type="nucleotide sequence ID" value="NZ_VULO01000007.1"/>
</dbReference>
<feature type="compositionally biased region" description="Polar residues" evidence="1">
    <location>
        <begin position="1"/>
        <end position="11"/>
    </location>
</feature>
<protein>
    <submittedName>
        <fullName evidence="2">Uncharacterized protein</fullName>
    </submittedName>
</protein>
<reference evidence="2 3" key="1">
    <citation type="submission" date="2019-08" db="EMBL/GenBank/DDBJ databases">
        <title>In-depth cultivation of the pig gut microbiome towards novel bacterial diversity and tailored functional studies.</title>
        <authorList>
            <person name="Wylensek D."/>
            <person name="Hitch T.C.A."/>
            <person name="Clavel T."/>
        </authorList>
    </citation>
    <scope>NUCLEOTIDE SEQUENCE [LARGE SCALE GENOMIC DNA]</scope>
    <source>
        <strain evidence="2 3">WB03_NA08</strain>
    </source>
</reference>
<evidence type="ECO:0000256" key="1">
    <source>
        <dbReference type="SAM" id="MobiDB-lite"/>
    </source>
</evidence>
<organism evidence="2 3">
    <name type="scientific">Scrofimicrobium canadense</name>
    <dbReference type="NCBI Taxonomy" id="2652290"/>
    <lineage>
        <taxon>Bacteria</taxon>
        <taxon>Bacillati</taxon>
        <taxon>Actinomycetota</taxon>
        <taxon>Actinomycetes</taxon>
        <taxon>Actinomycetales</taxon>
        <taxon>Actinomycetaceae</taxon>
        <taxon>Scrofimicrobium</taxon>
    </lineage>
</organism>
<dbReference type="AlphaFoldDB" id="A0A6N7W7K0"/>
<dbReference type="EMBL" id="VULO01000007">
    <property type="protein sequence ID" value="MSS84473.1"/>
    <property type="molecule type" value="Genomic_DNA"/>
</dbReference>
<name>A0A6N7W7K0_9ACTO</name>